<organism evidence="4 5">
    <name type="scientific">Roseimicrobium gellanilyticum</name>
    <dbReference type="NCBI Taxonomy" id="748857"/>
    <lineage>
        <taxon>Bacteria</taxon>
        <taxon>Pseudomonadati</taxon>
        <taxon>Verrucomicrobiota</taxon>
        <taxon>Verrucomicrobiia</taxon>
        <taxon>Verrucomicrobiales</taxon>
        <taxon>Verrucomicrobiaceae</taxon>
        <taxon>Roseimicrobium</taxon>
    </lineage>
</organism>
<dbReference type="EMBL" id="QNRR01000001">
    <property type="protein sequence ID" value="RBP47907.1"/>
    <property type="molecule type" value="Genomic_DNA"/>
</dbReference>
<dbReference type="Proteomes" id="UP000253426">
    <property type="component" value="Unassembled WGS sequence"/>
</dbReference>
<feature type="chain" id="PRO_5017067712" evidence="2">
    <location>
        <begin position="24"/>
        <end position="302"/>
    </location>
</feature>
<feature type="signal peptide" evidence="2">
    <location>
        <begin position="1"/>
        <end position="23"/>
    </location>
</feature>
<name>A0A366HUY1_9BACT</name>
<dbReference type="Pfam" id="PF13709">
    <property type="entry name" value="DUF4159"/>
    <property type="match status" value="1"/>
</dbReference>
<keyword evidence="5" id="KW-1185">Reference proteome</keyword>
<accession>A0A366HUY1</accession>
<evidence type="ECO:0000256" key="2">
    <source>
        <dbReference type="SAM" id="SignalP"/>
    </source>
</evidence>
<reference evidence="4 5" key="1">
    <citation type="submission" date="2018-06" db="EMBL/GenBank/DDBJ databases">
        <title>Genomic Encyclopedia of Type Strains, Phase IV (KMG-IV): sequencing the most valuable type-strain genomes for metagenomic binning, comparative biology and taxonomic classification.</title>
        <authorList>
            <person name="Goeker M."/>
        </authorList>
    </citation>
    <scope>NUCLEOTIDE SEQUENCE [LARGE SCALE GENOMIC DNA]</scope>
    <source>
        <strain evidence="4 5">DSM 25532</strain>
    </source>
</reference>
<feature type="domain" description="DUF4159" evidence="3">
    <location>
        <begin position="76"/>
        <end position="300"/>
    </location>
</feature>
<protein>
    <submittedName>
        <fullName evidence="4">Uncharacterized protein DUF4159</fullName>
    </submittedName>
</protein>
<sequence>MKRTRLALLCASVMAAFTAILYAQSPTAAGGGPQPKNFGSKDTETPEDPREWGRDGQFLDFPTWKVNGELPNDVFTFARVRYNSYGGRGYGRRRGGNWMTDYPDADLNFSYRMQQLTAMQVNPKGAVVDIDPEQLKHYPFLYLIEPGDITISDQEAKVLRDYLLNGGFLMVDDFWGYHEWDTFYTALKQIFPDREPKELPIEHEIFHIVFDLKVKPQIPSVGAAMAGRNRGITYEWGKPGSEEVHYKGVFDDKGRMMMIICHNTDLGDGWEEEGTDPWYFREFSEKYAYPLGINIIFYAMTH</sequence>
<feature type="region of interest" description="Disordered" evidence="1">
    <location>
        <begin position="28"/>
        <end position="54"/>
    </location>
</feature>
<feature type="compositionally biased region" description="Basic and acidic residues" evidence="1">
    <location>
        <begin position="39"/>
        <end position="54"/>
    </location>
</feature>
<keyword evidence="2" id="KW-0732">Signal</keyword>
<comment type="caution">
    <text evidence="4">The sequence shown here is derived from an EMBL/GenBank/DDBJ whole genome shotgun (WGS) entry which is preliminary data.</text>
</comment>
<evidence type="ECO:0000256" key="1">
    <source>
        <dbReference type="SAM" id="MobiDB-lite"/>
    </source>
</evidence>
<gene>
    <name evidence="4" type="ORF">DES53_101707</name>
</gene>
<evidence type="ECO:0000259" key="3">
    <source>
        <dbReference type="Pfam" id="PF13709"/>
    </source>
</evidence>
<dbReference type="AlphaFoldDB" id="A0A366HUY1"/>
<evidence type="ECO:0000313" key="5">
    <source>
        <dbReference type="Proteomes" id="UP000253426"/>
    </source>
</evidence>
<dbReference type="RefSeq" id="WP_245958078.1">
    <property type="nucleotide sequence ID" value="NZ_QNRR01000001.1"/>
</dbReference>
<evidence type="ECO:0000313" key="4">
    <source>
        <dbReference type="EMBL" id="RBP47907.1"/>
    </source>
</evidence>
<dbReference type="InterPro" id="IPR025297">
    <property type="entry name" value="DUF4159"/>
</dbReference>
<proteinExistence type="predicted"/>
<dbReference type="Gene3D" id="3.40.50.12140">
    <property type="entry name" value="Domain of unknown function DUF4159"/>
    <property type="match status" value="1"/>
</dbReference>